<dbReference type="PANTHER" id="PTHR36739">
    <property type="entry name" value="D-TAGATOSE-1,6-BISPHOSPHATE ALDOLASE SUBUNIT"/>
    <property type="match status" value="1"/>
</dbReference>
<dbReference type="Pfam" id="PF25103">
    <property type="entry name" value="DUF7811"/>
    <property type="match status" value="1"/>
</dbReference>
<organism evidence="2 3">
    <name type="scientific">Asparagus officinalis</name>
    <name type="common">Garden asparagus</name>
    <dbReference type="NCBI Taxonomy" id="4686"/>
    <lineage>
        <taxon>Eukaryota</taxon>
        <taxon>Viridiplantae</taxon>
        <taxon>Streptophyta</taxon>
        <taxon>Embryophyta</taxon>
        <taxon>Tracheophyta</taxon>
        <taxon>Spermatophyta</taxon>
        <taxon>Magnoliopsida</taxon>
        <taxon>Liliopsida</taxon>
        <taxon>Asparagales</taxon>
        <taxon>Asparagaceae</taxon>
        <taxon>Asparagoideae</taxon>
        <taxon>Asparagus</taxon>
    </lineage>
</organism>
<accession>A0A5P1FB90</accession>
<reference evidence="3" key="1">
    <citation type="journal article" date="2017" name="Nat. Commun.">
        <title>The asparagus genome sheds light on the origin and evolution of a young Y chromosome.</title>
        <authorList>
            <person name="Harkess A."/>
            <person name="Zhou J."/>
            <person name="Xu C."/>
            <person name="Bowers J.E."/>
            <person name="Van der Hulst R."/>
            <person name="Ayyampalayam S."/>
            <person name="Mercati F."/>
            <person name="Riccardi P."/>
            <person name="McKain M.R."/>
            <person name="Kakrana A."/>
            <person name="Tang H."/>
            <person name="Ray J."/>
            <person name="Groenendijk J."/>
            <person name="Arikit S."/>
            <person name="Mathioni S.M."/>
            <person name="Nakano M."/>
            <person name="Shan H."/>
            <person name="Telgmann-Rauber A."/>
            <person name="Kanno A."/>
            <person name="Yue Z."/>
            <person name="Chen H."/>
            <person name="Li W."/>
            <person name="Chen Y."/>
            <person name="Xu X."/>
            <person name="Zhang Y."/>
            <person name="Luo S."/>
            <person name="Chen H."/>
            <person name="Gao J."/>
            <person name="Mao Z."/>
            <person name="Pires J.C."/>
            <person name="Luo M."/>
            <person name="Kudrna D."/>
            <person name="Wing R.A."/>
            <person name="Meyers B.C."/>
            <person name="Yi K."/>
            <person name="Kong H."/>
            <person name="Lavrijsen P."/>
            <person name="Sunseri F."/>
            <person name="Falavigna A."/>
            <person name="Ye Y."/>
            <person name="Leebens-Mack J.H."/>
            <person name="Chen G."/>
        </authorList>
    </citation>
    <scope>NUCLEOTIDE SEQUENCE [LARGE SCALE GENOMIC DNA]</scope>
    <source>
        <strain evidence="3">cv. DH0086</strain>
    </source>
</reference>
<protein>
    <recommendedName>
        <fullName evidence="1">DUF7811 domain-containing protein</fullName>
    </recommendedName>
</protein>
<dbReference type="InterPro" id="IPR056713">
    <property type="entry name" value="DUF7811"/>
</dbReference>
<proteinExistence type="predicted"/>
<sequence>MRGCHGTKVREEVCSACVVAAWWFRPSANKDGGLWEVGQSEGTWKRSEEDVLGGAVDVAARERRTRERERAESVHGLDTERRLCIFSFCRSIEMLSDVVKDIVLEHGGEGSLNNALVMSQEEQKIREELEIEIERVLEEEIKEGISQLTFQLHKLYQHKKRRTNSESKDATVTKVNITVIKEGKCKIEAYQSKFGGFNAIKLHSPKPEPKNKKAKRCRVLNPVLRNKMNTKEKRNNDSRMHRRVLVWKY</sequence>
<dbReference type="Gramene" id="ONK75615">
    <property type="protein sequence ID" value="ONK75615"/>
    <property type="gene ID" value="A4U43_C03F18750"/>
</dbReference>
<gene>
    <name evidence="2" type="ORF">A4U43_C03F18750</name>
</gene>
<dbReference type="EMBL" id="CM007383">
    <property type="protein sequence ID" value="ONK75615.1"/>
    <property type="molecule type" value="Genomic_DNA"/>
</dbReference>
<feature type="domain" description="DUF7811" evidence="1">
    <location>
        <begin position="74"/>
        <end position="115"/>
    </location>
</feature>
<evidence type="ECO:0000313" key="3">
    <source>
        <dbReference type="Proteomes" id="UP000243459"/>
    </source>
</evidence>
<dbReference type="Proteomes" id="UP000243459">
    <property type="component" value="Chromosome 3"/>
</dbReference>
<dbReference type="PANTHER" id="PTHR36739:SF1">
    <property type="entry name" value="D-TAGATOSE-1,6-BISPHOSPHATE ALDOLASE SUBUNIT"/>
    <property type="match status" value="1"/>
</dbReference>
<dbReference type="AlphaFoldDB" id="A0A5P1FB90"/>
<evidence type="ECO:0000259" key="1">
    <source>
        <dbReference type="Pfam" id="PF25103"/>
    </source>
</evidence>
<evidence type="ECO:0000313" key="2">
    <source>
        <dbReference type="EMBL" id="ONK75615.1"/>
    </source>
</evidence>
<name>A0A5P1FB90_ASPOF</name>
<keyword evidence="3" id="KW-1185">Reference proteome</keyword>